<reference evidence="1" key="1">
    <citation type="thesis" date="2021" institute="BYU ScholarsArchive" country="Provo, UT, USA">
        <title>Applications of and Algorithms for Genome Assembly and Genomic Analyses with an Emphasis on Marine Teleosts.</title>
        <authorList>
            <person name="Pickett B.D."/>
        </authorList>
    </citation>
    <scope>NUCLEOTIDE SEQUENCE</scope>
    <source>
        <strain evidence="1">HI-2016</strain>
    </source>
</reference>
<proteinExistence type="predicted"/>
<organism evidence="1 2">
    <name type="scientific">Albula glossodonta</name>
    <name type="common">roundjaw bonefish</name>
    <dbReference type="NCBI Taxonomy" id="121402"/>
    <lineage>
        <taxon>Eukaryota</taxon>
        <taxon>Metazoa</taxon>
        <taxon>Chordata</taxon>
        <taxon>Craniata</taxon>
        <taxon>Vertebrata</taxon>
        <taxon>Euteleostomi</taxon>
        <taxon>Actinopterygii</taxon>
        <taxon>Neopterygii</taxon>
        <taxon>Teleostei</taxon>
        <taxon>Albuliformes</taxon>
        <taxon>Albulidae</taxon>
        <taxon>Albula</taxon>
    </lineage>
</organism>
<dbReference type="AlphaFoldDB" id="A0A8T2N0D4"/>
<comment type="caution">
    <text evidence="1">The sequence shown here is derived from an EMBL/GenBank/DDBJ whole genome shotgun (WGS) entry which is preliminary data.</text>
</comment>
<evidence type="ECO:0000313" key="2">
    <source>
        <dbReference type="Proteomes" id="UP000824540"/>
    </source>
</evidence>
<dbReference type="EMBL" id="JAFBMS010000231">
    <property type="protein sequence ID" value="KAG9332910.1"/>
    <property type="molecule type" value="Genomic_DNA"/>
</dbReference>
<gene>
    <name evidence="1" type="ORF">JZ751_014394</name>
</gene>
<keyword evidence="2" id="KW-1185">Reference proteome</keyword>
<dbReference type="Proteomes" id="UP000824540">
    <property type="component" value="Unassembled WGS sequence"/>
</dbReference>
<accession>A0A8T2N0D4</accession>
<evidence type="ECO:0000313" key="1">
    <source>
        <dbReference type="EMBL" id="KAG9332910.1"/>
    </source>
</evidence>
<sequence length="60" mass="6550">MWVSDMADMVSSPKEGYIIADPGSSHLRSPGLSHWLVRTALRFVSHSMAPLASNSLGHEE</sequence>
<name>A0A8T2N0D4_9TELE</name>
<protein>
    <submittedName>
        <fullName evidence="1">Uncharacterized protein</fullName>
    </submittedName>
</protein>